<organism evidence="2 3">
    <name type="scientific">Gracilibacillus marinus</name>
    <dbReference type="NCBI Taxonomy" id="630535"/>
    <lineage>
        <taxon>Bacteria</taxon>
        <taxon>Bacillati</taxon>
        <taxon>Bacillota</taxon>
        <taxon>Bacilli</taxon>
        <taxon>Bacillales</taxon>
        <taxon>Bacillaceae</taxon>
        <taxon>Gracilibacillus</taxon>
    </lineage>
</organism>
<dbReference type="RefSeq" id="WP_390200698.1">
    <property type="nucleotide sequence ID" value="NZ_JBHSDV010000006.1"/>
</dbReference>
<dbReference type="PRINTS" id="PR00080">
    <property type="entry name" value="SDRFAMILY"/>
</dbReference>
<proteinExistence type="inferred from homology"/>
<dbReference type="InterPro" id="IPR020904">
    <property type="entry name" value="Sc_DH/Rdtase_CS"/>
</dbReference>
<dbReference type="Pfam" id="PF13561">
    <property type="entry name" value="adh_short_C2"/>
    <property type="match status" value="1"/>
</dbReference>
<comment type="caution">
    <text evidence="2">The sequence shown here is derived from an EMBL/GenBank/DDBJ whole genome shotgun (WGS) entry which is preliminary data.</text>
</comment>
<dbReference type="InterPro" id="IPR002347">
    <property type="entry name" value="SDR_fam"/>
</dbReference>
<evidence type="ECO:0000313" key="3">
    <source>
        <dbReference type="Proteomes" id="UP001595880"/>
    </source>
</evidence>
<dbReference type="Gene3D" id="3.40.50.720">
    <property type="entry name" value="NAD(P)-binding Rossmann-like Domain"/>
    <property type="match status" value="1"/>
</dbReference>
<dbReference type="PRINTS" id="PR00081">
    <property type="entry name" value="GDHRDH"/>
</dbReference>
<dbReference type="PANTHER" id="PTHR42879:SF2">
    <property type="entry name" value="3-OXOACYL-[ACYL-CARRIER-PROTEIN] REDUCTASE FABG"/>
    <property type="match status" value="1"/>
</dbReference>
<dbReference type="CDD" id="cd05233">
    <property type="entry name" value="SDR_c"/>
    <property type="match status" value="1"/>
</dbReference>
<dbReference type="PANTHER" id="PTHR42879">
    <property type="entry name" value="3-OXOACYL-(ACYL-CARRIER-PROTEIN) REDUCTASE"/>
    <property type="match status" value="1"/>
</dbReference>
<protein>
    <submittedName>
        <fullName evidence="2">SDR family oxidoreductase</fullName>
    </submittedName>
</protein>
<gene>
    <name evidence="2" type="ORF">ACFOZ1_15375</name>
</gene>
<dbReference type="PROSITE" id="PS00061">
    <property type="entry name" value="ADH_SHORT"/>
    <property type="match status" value="1"/>
</dbReference>
<dbReference type="InterPro" id="IPR050259">
    <property type="entry name" value="SDR"/>
</dbReference>
<reference evidence="3" key="1">
    <citation type="journal article" date="2019" name="Int. J. Syst. Evol. Microbiol.">
        <title>The Global Catalogue of Microorganisms (GCM) 10K type strain sequencing project: providing services to taxonomists for standard genome sequencing and annotation.</title>
        <authorList>
            <consortium name="The Broad Institute Genomics Platform"/>
            <consortium name="The Broad Institute Genome Sequencing Center for Infectious Disease"/>
            <person name="Wu L."/>
            <person name="Ma J."/>
        </authorList>
    </citation>
    <scope>NUCLEOTIDE SEQUENCE [LARGE SCALE GENOMIC DNA]</scope>
    <source>
        <strain evidence="3">KACC 14058</strain>
    </source>
</reference>
<evidence type="ECO:0000256" key="1">
    <source>
        <dbReference type="ARBA" id="ARBA00006484"/>
    </source>
</evidence>
<accession>A0ABV8VXA3</accession>
<name>A0ABV8VXA3_9BACI</name>
<sequence>MRHAIVTAGSKGIGKKVTEEFLKKGCSVTVNYRSDVNKIVELKEEWQQYADHVQFVQGDVTKKEDIQKIFNEAMNKFGRIDYLINNAGPYIFDRKKLIDYSDDEWYEMVEGNLSSVFHFLKHTIPVMRKQKFGRIITYGFQDADHSPGWVYRAAYGAAKVGLASLTKTIALEEAEYGITANMVSPGDITGDKKELDIDEMRQMDDGKTPIGRPGCGQDIARLITFLCEEDSDMITGSIIPVTGGVNVVNKVVS</sequence>
<dbReference type="EMBL" id="JBHSDV010000006">
    <property type="protein sequence ID" value="MFC4389162.1"/>
    <property type="molecule type" value="Genomic_DNA"/>
</dbReference>
<dbReference type="SUPFAM" id="SSF51735">
    <property type="entry name" value="NAD(P)-binding Rossmann-fold domains"/>
    <property type="match status" value="1"/>
</dbReference>
<dbReference type="Proteomes" id="UP001595880">
    <property type="component" value="Unassembled WGS sequence"/>
</dbReference>
<keyword evidence="3" id="KW-1185">Reference proteome</keyword>
<evidence type="ECO:0000313" key="2">
    <source>
        <dbReference type="EMBL" id="MFC4389162.1"/>
    </source>
</evidence>
<comment type="similarity">
    <text evidence="1">Belongs to the short-chain dehydrogenases/reductases (SDR) family.</text>
</comment>
<dbReference type="InterPro" id="IPR036291">
    <property type="entry name" value="NAD(P)-bd_dom_sf"/>
</dbReference>